<dbReference type="GO" id="GO:0005829">
    <property type="term" value="C:cytosol"/>
    <property type="evidence" value="ECO:0007669"/>
    <property type="project" value="UniProtKB-SubCell"/>
</dbReference>
<dbReference type="Pfam" id="PF01627">
    <property type="entry name" value="Hpt"/>
    <property type="match status" value="1"/>
</dbReference>
<comment type="subcellular location">
    <subcellularLocation>
        <location evidence="8">Cytoplasm</location>
        <location evidence="8">Cytosol</location>
    </subcellularLocation>
    <subcellularLocation>
        <location evidence="8">Nucleus</location>
    </subcellularLocation>
</comment>
<keyword evidence="11" id="KW-1185">Reference proteome</keyword>
<keyword evidence="7" id="KW-0597">Phosphoprotein</keyword>
<sequence>MDVSMLQRTYLELLSSLFSEFTTLQKLQDKDDPKFVFRTVSLFFDNAERLINGISSNLNQPTVEFNKIKELVHQLKGSNKFIGGERIEDACVAFRSYCDANDLQGCFSSMQQLNQEFLNFKSKLDTLFTMEQQIVAAGGSIPKMQ</sequence>
<evidence type="ECO:0000256" key="8">
    <source>
        <dbReference type="RuleBase" id="RU369004"/>
    </source>
</evidence>
<dbReference type="PROSITE" id="PS50894">
    <property type="entry name" value="HPT"/>
    <property type="match status" value="1"/>
</dbReference>
<feature type="modified residue" description="Phosphohistidine" evidence="7">
    <location>
        <position position="73"/>
    </location>
</feature>
<comment type="function">
    <text evidence="6">Functions as a two-component phosphorelay mediators between cytokinin sensor histidine kinases and response regulators (B-type ARRs). Plays an important role in propagating cytokinin signal transduction through the multistep His-to-Asp phosphorelay. Functions as a positive regulator of the cytokinin signaling pathway. May play a regulatory role in salt and drought tolerance during plant development.</text>
</comment>
<evidence type="ECO:0000259" key="9">
    <source>
        <dbReference type="PROSITE" id="PS50894"/>
    </source>
</evidence>
<evidence type="ECO:0000313" key="10">
    <source>
        <dbReference type="EMBL" id="KAF3336959.1"/>
    </source>
</evidence>
<keyword evidence="2" id="KW-0716">Sensory transduction</keyword>
<dbReference type="InterPro" id="IPR045871">
    <property type="entry name" value="AHP1-5/YPD1"/>
</dbReference>
<dbReference type="GO" id="GO:0009736">
    <property type="term" value="P:cytokinin-activated signaling pathway"/>
    <property type="evidence" value="ECO:0007669"/>
    <property type="project" value="UniProtKB-KW"/>
</dbReference>
<dbReference type="InterPro" id="IPR036641">
    <property type="entry name" value="HPT_dom_sf"/>
</dbReference>
<protein>
    <recommendedName>
        <fullName evidence="8">Histidine-containing phosphotransfer protein</fullName>
    </recommendedName>
</protein>
<dbReference type="Proteomes" id="UP000623129">
    <property type="component" value="Unassembled WGS sequence"/>
</dbReference>
<dbReference type="GO" id="GO:0043424">
    <property type="term" value="F:protein histidine kinase binding"/>
    <property type="evidence" value="ECO:0007669"/>
    <property type="project" value="UniProtKB-UniRule"/>
</dbReference>
<proteinExistence type="predicted"/>
<organism evidence="10 11">
    <name type="scientific">Carex littledalei</name>
    <dbReference type="NCBI Taxonomy" id="544730"/>
    <lineage>
        <taxon>Eukaryota</taxon>
        <taxon>Viridiplantae</taxon>
        <taxon>Streptophyta</taxon>
        <taxon>Embryophyta</taxon>
        <taxon>Tracheophyta</taxon>
        <taxon>Spermatophyta</taxon>
        <taxon>Magnoliopsida</taxon>
        <taxon>Liliopsida</taxon>
        <taxon>Poales</taxon>
        <taxon>Cyperaceae</taxon>
        <taxon>Cyperoideae</taxon>
        <taxon>Cariceae</taxon>
        <taxon>Carex</taxon>
        <taxon>Carex subgen. Euthyceras</taxon>
    </lineage>
</organism>
<gene>
    <name evidence="10" type="ORF">FCM35_KLT19545</name>
</gene>
<dbReference type="PANTHER" id="PTHR28242">
    <property type="entry name" value="PHOSPHORELAY INTERMEDIATE PROTEIN YPD1"/>
    <property type="match status" value="1"/>
</dbReference>
<evidence type="ECO:0000256" key="6">
    <source>
        <dbReference type="ARBA" id="ARBA00057097"/>
    </source>
</evidence>
<comment type="caution">
    <text evidence="10">The sequence shown here is derived from an EMBL/GenBank/DDBJ whole genome shotgun (WGS) entry which is preliminary data.</text>
</comment>
<keyword evidence="3 8" id="KW-0932">Cytokinin signaling pathway</keyword>
<keyword evidence="1" id="KW-0963">Cytoplasm</keyword>
<reference evidence="10" key="1">
    <citation type="submission" date="2020-01" db="EMBL/GenBank/DDBJ databases">
        <title>Genome sequence of Kobresia littledalei, the first chromosome-level genome in the family Cyperaceae.</title>
        <authorList>
            <person name="Qu G."/>
        </authorList>
    </citation>
    <scope>NUCLEOTIDE SEQUENCE</scope>
    <source>
        <strain evidence="10">C.B.Clarke</strain>
        <tissue evidence="10">Leaf</tissue>
    </source>
</reference>
<dbReference type="EMBL" id="SWLB01000007">
    <property type="protein sequence ID" value="KAF3336959.1"/>
    <property type="molecule type" value="Genomic_DNA"/>
</dbReference>
<dbReference type="Gene3D" id="1.20.120.160">
    <property type="entry name" value="HPT domain"/>
    <property type="match status" value="1"/>
</dbReference>
<comment type="domain">
    <text evidence="8">Histidine-containing phosphotransfer domain (HPt) contains an active histidine that mediates the phosphotransfer.</text>
</comment>
<dbReference type="CDD" id="cd00088">
    <property type="entry name" value="HPT"/>
    <property type="match status" value="1"/>
</dbReference>
<dbReference type="InterPro" id="IPR008207">
    <property type="entry name" value="Sig_transdc_His_kin_Hpt_dom"/>
</dbReference>
<evidence type="ECO:0000256" key="3">
    <source>
        <dbReference type="ARBA" id="ARBA00022864"/>
    </source>
</evidence>
<evidence type="ECO:0000256" key="7">
    <source>
        <dbReference type="PROSITE-ProRule" id="PRU00110"/>
    </source>
</evidence>
<dbReference type="GO" id="GO:0005634">
    <property type="term" value="C:nucleus"/>
    <property type="evidence" value="ECO:0007669"/>
    <property type="project" value="UniProtKB-SubCell"/>
</dbReference>
<dbReference type="AlphaFoldDB" id="A0A833VXW6"/>
<dbReference type="GO" id="GO:0080038">
    <property type="term" value="P:positive regulation of cytokinin-activated signaling pathway"/>
    <property type="evidence" value="ECO:0007669"/>
    <property type="project" value="UniProtKB-ARBA"/>
</dbReference>
<keyword evidence="4 8" id="KW-0902">Two-component regulatory system</keyword>
<feature type="domain" description="HPt" evidence="9">
    <location>
        <begin position="32"/>
        <end position="131"/>
    </location>
</feature>
<dbReference type="PANTHER" id="PTHR28242:SF5">
    <property type="entry name" value="HISTIDINE-CONTAINING PHOSPHOTRANSFER PROTEIN 1"/>
    <property type="match status" value="1"/>
</dbReference>
<accession>A0A833VXW6</accession>
<dbReference type="GO" id="GO:0009927">
    <property type="term" value="F:histidine phosphotransfer kinase activity"/>
    <property type="evidence" value="ECO:0007669"/>
    <property type="project" value="UniProtKB-UniRule"/>
</dbReference>
<dbReference type="SUPFAM" id="SSF47226">
    <property type="entry name" value="Histidine-containing phosphotransfer domain, HPT domain"/>
    <property type="match status" value="1"/>
</dbReference>
<evidence type="ECO:0000313" key="11">
    <source>
        <dbReference type="Proteomes" id="UP000623129"/>
    </source>
</evidence>
<evidence type="ECO:0000256" key="5">
    <source>
        <dbReference type="ARBA" id="ARBA00023242"/>
    </source>
</evidence>
<evidence type="ECO:0000256" key="1">
    <source>
        <dbReference type="ARBA" id="ARBA00022490"/>
    </source>
</evidence>
<dbReference type="FunFam" id="1.20.120.160:FF:000001">
    <property type="entry name" value="Histidine-containing phosphotransfer protein 1"/>
    <property type="match status" value="1"/>
</dbReference>
<keyword evidence="5" id="KW-0539">Nucleus</keyword>
<name>A0A833VXW6_9POAL</name>
<dbReference type="OrthoDB" id="1673781at2759"/>
<dbReference type="GO" id="GO:0000160">
    <property type="term" value="P:phosphorelay signal transduction system"/>
    <property type="evidence" value="ECO:0007669"/>
    <property type="project" value="UniProtKB-UniRule"/>
</dbReference>
<evidence type="ECO:0000256" key="4">
    <source>
        <dbReference type="ARBA" id="ARBA00023012"/>
    </source>
</evidence>
<evidence type="ECO:0000256" key="2">
    <source>
        <dbReference type="ARBA" id="ARBA00022606"/>
    </source>
</evidence>